<dbReference type="InterPro" id="IPR036236">
    <property type="entry name" value="Znf_C2H2_sf"/>
</dbReference>
<dbReference type="PROSITE" id="PS50157">
    <property type="entry name" value="ZINC_FINGER_C2H2_2"/>
    <property type="match status" value="2"/>
</dbReference>
<proteinExistence type="predicted"/>
<dbReference type="STRING" id="29655.A0A0K9PV86"/>
<evidence type="ECO:0000256" key="8">
    <source>
        <dbReference type="SAM" id="MobiDB-lite"/>
    </source>
</evidence>
<evidence type="ECO:0000256" key="6">
    <source>
        <dbReference type="ARBA" id="ARBA00023163"/>
    </source>
</evidence>
<name>A0A0K9PV86_ZOSMR</name>
<dbReference type="OrthoDB" id="40579at2759"/>
<dbReference type="PANTHER" id="PTHR45988">
    <property type="entry name" value="C2H2 TYPE ZINC FINGER TRANSCRIPTION FACTOR FAMILY-RELATED"/>
    <property type="match status" value="1"/>
</dbReference>
<gene>
    <name evidence="10" type="ORF">ZOSMA_158G00330</name>
</gene>
<keyword evidence="4" id="KW-0862">Zinc</keyword>
<protein>
    <submittedName>
        <fullName evidence="10">Zinc-finger protein</fullName>
    </submittedName>
</protein>
<evidence type="ECO:0000256" key="7">
    <source>
        <dbReference type="PROSITE-ProRule" id="PRU00042"/>
    </source>
</evidence>
<keyword evidence="1" id="KW-0479">Metal-binding</keyword>
<comment type="caution">
    <text evidence="10">The sequence shown here is derived from an EMBL/GenBank/DDBJ whole genome shotgun (WGS) entry which is preliminary data.</text>
</comment>
<accession>A0A0K9PV86</accession>
<dbReference type="GO" id="GO:0005634">
    <property type="term" value="C:nucleus"/>
    <property type="evidence" value="ECO:0000318"/>
    <property type="project" value="GO_Central"/>
</dbReference>
<keyword evidence="6" id="KW-0804">Transcription</keyword>
<keyword evidence="11" id="KW-1185">Reference proteome</keyword>
<dbReference type="InterPro" id="IPR044653">
    <property type="entry name" value="AZF1/2/3-like"/>
</dbReference>
<dbReference type="Proteomes" id="UP000036987">
    <property type="component" value="Unassembled WGS sequence"/>
</dbReference>
<evidence type="ECO:0000256" key="5">
    <source>
        <dbReference type="ARBA" id="ARBA00023015"/>
    </source>
</evidence>
<evidence type="ECO:0000259" key="9">
    <source>
        <dbReference type="PROSITE" id="PS50157"/>
    </source>
</evidence>
<reference evidence="11" key="1">
    <citation type="journal article" date="2016" name="Nature">
        <title>The genome of the seagrass Zostera marina reveals angiosperm adaptation to the sea.</title>
        <authorList>
            <person name="Olsen J.L."/>
            <person name="Rouze P."/>
            <person name="Verhelst B."/>
            <person name="Lin Y.-C."/>
            <person name="Bayer T."/>
            <person name="Collen J."/>
            <person name="Dattolo E."/>
            <person name="De Paoli E."/>
            <person name="Dittami S."/>
            <person name="Maumus F."/>
            <person name="Michel G."/>
            <person name="Kersting A."/>
            <person name="Lauritano C."/>
            <person name="Lohaus R."/>
            <person name="Toepel M."/>
            <person name="Tonon T."/>
            <person name="Vanneste K."/>
            <person name="Amirebrahimi M."/>
            <person name="Brakel J."/>
            <person name="Bostroem C."/>
            <person name="Chovatia M."/>
            <person name="Grimwood J."/>
            <person name="Jenkins J.W."/>
            <person name="Jueterbock A."/>
            <person name="Mraz A."/>
            <person name="Stam W.T."/>
            <person name="Tice H."/>
            <person name="Bornberg-Bauer E."/>
            <person name="Green P.J."/>
            <person name="Pearson G.A."/>
            <person name="Procaccini G."/>
            <person name="Duarte C.M."/>
            <person name="Schmutz J."/>
            <person name="Reusch T.B.H."/>
            <person name="Van de Peer Y."/>
        </authorList>
    </citation>
    <scope>NUCLEOTIDE SEQUENCE [LARGE SCALE GENOMIC DNA]</scope>
    <source>
        <strain evidence="11">cv. Finnish</strain>
    </source>
</reference>
<sequence>MISVNSSSKTKKRSRRTSTTPEEDYLALCLVMLAEEGGNDEKREPLTLSYPTPIRSLPLPDTLSYKCSVCGKAFGSYQALGGHKASHRKSTKVVSAIVKPDGVIDLTTEKKQRVHRCSICSKTFSSGQALGGHKRCHYDGGSCSNNNNNSSMTSVSVSGTTSSSTHRGFDLNLPPLPEFTFDGVQRWSALVEEDEVQSPLPLKKTHLFLH</sequence>
<evidence type="ECO:0000256" key="3">
    <source>
        <dbReference type="ARBA" id="ARBA00022771"/>
    </source>
</evidence>
<evidence type="ECO:0000256" key="2">
    <source>
        <dbReference type="ARBA" id="ARBA00022737"/>
    </source>
</evidence>
<feature type="region of interest" description="Disordered" evidence="8">
    <location>
        <begin position="1"/>
        <end position="21"/>
    </location>
</feature>
<dbReference type="InterPro" id="IPR013087">
    <property type="entry name" value="Znf_C2H2_type"/>
</dbReference>
<dbReference type="OMA" id="RTHSHNE"/>
<dbReference type="GO" id="GO:0000976">
    <property type="term" value="F:transcription cis-regulatory region binding"/>
    <property type="evidence" value="ECO:0000318"/>
    <property type="project" value="GO_Central"/>
</dbReference>
<dbReference type="Gene3D" id="3.30.160.60">
    <property type="entry name" value="Classic Zinc Finger"/>
    <property type="match status" value="1"/>
</dbReference>
<dbReference type="GO" id="GO:0008270">
    <property type="term" value="F:zinc ion binding"/>
    <property type="evidence" value="ECO:0007669"/>
    <property type="project" value="UniProtKB-KW"/>
</dbReference>
<dbReference type="EMBL" id="LFYR01000614">
    <property type="protein sequence ID" value="KMZ72921.1"/>
    <property type="molecule type" value="Genomic_DNA"/>
</dbReference>
<dbReference type="SMART" id="SM00355">
    <property type="entry name" value="ZnF_C2H2"/>
    <property type="match status" value="2"/>
</dbReference>
<evidence type="ECO:0000313" key="10">
    <source>
        <dbReference type="EMBL" id="KMZ72921.1"/>
    </source>
</evidence>
<evidence type="ECO:0000256" key="4">
    <source>
        <dbReference type="ARBA" id="ARBA00022833"/>
    </source>
</evidence>
<dbReference type="AlphaFoldDB" id="A0A0K9PV86"/>
<evidence type="ECO:0000313" key="11">
    <source>
        <dbReference type="Proteomes" id="UP000036987"/>
    </source>
</evidence>
<dbReference type="SUPFAM" id="SSF57667">
    <property type="entry name" value="beta-beta-alpha zinc fingers"/>
    <property type="match status" value="1"/>
</dbReference>
<evidence type="ECO:0000256" key="1">
    <source>
        <dbReference type="ARBA" id="ARBA00022723"/>
    </source>
</evidence>
<dbReference type="GO" id="GO:0006355">
    <property type="term" value="P:regulation of DNA-templated transcription"/>
    <property type="evidence" value="ECO:0000318"/>
    <property type="project" value="GO_Central"/>
</dbReference>
<dbReference type="PROSITE" id="PS00028">
    <property type="entry name" value="ZINC_FINGER_C2H2_1"/>
    <property type="match status" value="2"/>
</dbReference>
<feature type="domain" description="C2H2-type" evidence="9">
    <location>
        <begin position="65"/>
        <end position="92"/>
    </location>
</feature>
<feature type="domain" description="C2H2-type" evidence="9">
    <location>
        <begin position="115"/>
        <end position="137"/>
    </location>
</feature>
<organism evidence="10 11">
    <name type="scientific">Zostera marina</name>
    <name type="common">Eelgrass</name>
    <dbReference type="NCBI Taxonomy" id="29655"/>
    <lineage>
        <taxon>Eukaryota</taxon>
        <taxon>Viridiplantae</taxon>
        <taxon>Streptophyta</taxon>
        <taxon>Embryophyta</taxon>
        <taxon>Tracheophyta</taxon>
        <taxon>Spermatophyta</taxon>
        <taxon>Magnoliopsida</taxon>
        <taxon>Liliopsida</taxon>
        <taxon>Zosteraceae</taxon>
        <taxon>Zostera</taxon>
    </lineage>
</organism>
<dbReference type="PANTHER" id="PTHR45988:SF90">
    <property type="entry name" value="ZINC FINGER PROTEIN ZAT10-LIKE"/>
    <property type="match status" value="1"/>
</dbReference>
<keyword evidence="3 7" id="KW-0863">Zinc-finger</keyword>
<dbReference type="Pfam" id="PF13912">
    <property type="entry name" value="zf-C2H2_6"/>
    <property type="match status" value="2"/>
</dbReference>
<keyword evidence="5" id="KW-0805">Transcription regulation</keyword>
<keyword evidence="2" id="KW-0677">Repeat</keyword>
<dbReference type="GO" id="GO:0003700">
    <property type="term" value="F:DNA-binding transcription factor activity"/>
    <property type="evidence" value="ECO:0000318"/>
    <property type="project" value="GO_Central"/>
</dbReference>